<organism evidence="1 2">
    <name type="scientific">Rangifer tarandus platyrhynchus</name>
    <name type="common">Svalbard reindeer</name>
    <dbReference type="NCBI Taxonomy" id="3082113"/>
    <lineage>
        <taxon>Eukaryota</taxon>
        <taxon>Metazoa</taxon>
        <taxon>Chordata</taxon>
        <taxon>Craniata</taxon>
        <taxon>Vertebrata</taxon>
        <taxon>Euteleostomi</taxon>
        <taxon>Mammalia</taxon>
        <taxon>Eutheria</taxon>
        <taxon>Laurasiatheria</taxon>
        <taxon>Artiodactyla</taxon>
        <taxon>Ruminantia</taxon>
        <taxon>Pecora</taxon>
        <taxon>Cervidae</taxon>
        <taxon>Odocoileinae</taxon>
        <taxon>Rangifer</taxon>
    </lineage>
</organism>
<comment type="caution">
    <text evidence="1">The sequence shown here is derived from an EMBL/GenBank/DDBJ whole genome shotgun (WGS) entry which is preliminary data.</text>
</comment>
<dbReference type="EMBL" id="CATOBB020000975">
    <property type="protein sequence ID" value="CAM9210029.1"/>
    <property type="molecule type" value="Genomic_DNA"/>
</dbReference>
<name>A0ACB1KH52_RANTA</name>
<reference evidence="1" key="1">
    <citation type="submission" date="2025-03" db="EMBL/GenBank/DDBJ databases">
        <authorList>
            <consortium name="ELIXIR-Norway"/>
            <consortium name="Elixir Norway"/>
        </authorList>
    </citation>
    <scope>NUCLEOTIDE SEQUENCE</scope>
</reference>
<dbReference type="Proteomes" id="UP001162501">
    <property type="component" value="Unassembled WGS sequence"/>
</dbReference>
<sequence>MVMTVSAVCGDKCAPASNNEGMVDMVEWLVDSAGEGVVEIDTGMMMLVAELATSVVELTMLMVVEDVMKVEEVKIIFTVPLTHLGRLSQSNLQLS</sequence>
<evidence type="ECO:0000313" key="2">
    <source>
        <dbReference type="Proteomes" id="UP001162501"/>
    </source>
</evidence>
<accession>A0ACB1KH52</accession>
<protein>
    <submittedName>
        <fullName evidence="1">Uncharacterized protein</fullName>
    </submittedName>
</protein>
<evidence type="ECO:0000313" key="1">
    <source>
        <dbReference type="EMBL" id="CAM9210029.1"/>
    </source>
</evidence>
<proteinExistence type="predicted"/>
<gene>
    <name evidence="1" type="ORF">MRATA1EN22A_LOCUS29909</name>
</gene>